<name>A0A624TU40_SALER</name>
<reference evidence="2" key="1">
    <citation type="submission" date="2019-10" db="EMBL/GenBank/DDBJ databases">
        <authorList>
            <consortium name="PulseNet: The National Subtyping Network for Foodborne Disease Surveillance"/>
            <person name="Tarr C.L."/>
            <person name="Trees E."/>
            <person name="Katz L.S."/>
            <person name="Carleton-Romer H.A."/>
            <person name="Stroika S."/>
            <person name="Kucerova Z."/>
            <person name="Roache K.F."/>
            <person name="Sabol A.L."/>
            <person name="Besser J."/>
            <person name="Gerner-Smidt P."/>
        </authorList>
    </citation>
    <scope>NUCLEOTIDE SEQUENCE</scope>
    <source>
        <strain evidence="2">PNUSAS104021</strain>
    </source>
</reference>
<evidence type="ECO:0000313" key="2">
    <source>
        <dbReference type="EMBL" id="ECZ7110045.1"/>
    </source>
</evidence>
<keyword evidence="1" id="KW-1133">Transmembrane helix</keyword>
<dbReference type="AlphaFoldDB" id="A0A624TU40"/>
<feature type="transmembrane region" description="Helical" evidence="1">
    <location>
        <begin position="15"/>
        <end position="32"/>
    </location>
</feature>
<organism evidence="2">
    <name type="scientific">Salmonella enterica</name>
    <name type="common">Salmonella choleraesuis</name>
    <dbReference type="NCBI Taxonomy" id="28901"/>
    <lineage>
        <taxon>Bacteria</taxon>
        <taxon>Pseudomonadati</taxon>
        <taxon>Pseudomonadota</taxon>
        <taxon>Gammaproteobacteria</taxon>
        <taxon>Enterobacterales</taxon>
        <taxon>Enterobacteriaceae</taxon>
        <taxon>Salmonella</taxon>
    </lineage>
</organism>
<keyword evidence="1" id="KW-0812">Transmembrane</keyword>
<proteinExistence type="predicted"/>
<sequence length="119" mass="12801">METAASTISKASLPAALRVAALILGLISLYLATNSLISASGSGGHEIIREGFMDIFLYSGRSLSGRIKLFLLALGQAWCALRVGMIGIHIADETITHEMHELFDDSNPRKAGIFKKIDI</sequence>
<gene>
    <name evidence="2" type="ORF">F8326_10435</name>
</gene>
<protein>
    <submittedName>
        <fullName evidence="2">Uncharacterized protein</fullName>
    </submittedName>
</protein>
<evidence type="ECO:0000256" key="1">
    <source>
        <dbReference type="SAM" id="Phobius"/>
    </source>
</evidence>
<accession>A0A624TU40</accession>
<dbReference type="EMBL" id="AALHOE010000033">
    <property type="protein sequence ID" value="ECZ7110045.1"/>
    <property type="molecule type" value="Genomic_DNA"/>
</dbReference>
<comment type="caution">
    <text evidence="2">The sequence shown here is derived from an EMBL/GenBank/DDBJ whole genome shotgun (WGS) entry which is preliminary data.</text>
</comment>
<keyword evidence="1" id="KW-0472">Membrane</keyword>